<dbReference type="EMBL" id="JAGEUA010000009">
    <property type="protein sequence ID" value="KAL0966888.1"/>
    <property type="molecule type" value="Genomic_DNA"/>
</dbReference>
<dbReference type="Pfam" id="PF07686">
    <property type="entry name" value="V-set"/>
    <property type="match status" value="1"/>
</dbReference>
<comment type="subcellular location">
    <subcellularLocation>
        <location evidence="1">Membrane</location>
    </subcellularLocation>
</comment>
<keyword evidence="5" id="KW-0325">Glycoprotein</keyword>
<dbReference type="GO" id="GO:0016020">
    <property type="term" value="C:membrane"/>
    <property type="evidence" value="ECO:0007669"/>
    <property type="project" value="UniProtKB-SubCell"/>
</dbReference>
<keyword evidence="4" id="KW-1015">Disulfide bond</keyword>
<evidence type="ECO:0000313" key="10">
    <source>
        <dbReference type="Proteomes" id="UP001557470"/>
    </source>
</evidence>
<evidence type="ECO:0000256" key="3">
    <source>
        <dbReference type="ARBA" id="ARBA00023136"/>
    </source>
</evidence>
<feature type="region of interest" description="Disordered" evidence="7">
    <location>
        <begin position="231"/>
        <end position="252"/>
    </location>
</feature>
<feature type="region of interest" description="Disordered" evidence="7">
    <location>
        <begin position="180"/>
        <end position="204"/>
    </location>
</feature>
<evidence type="ECO:0000259" key="8">
    <source>
        <dbReference type="PROSITE" id="PS50835"/>
    </source>
</evidence>
<evidence type="ECO:0000256" key="5">
    <source>
        <dbReference type="ARBA" id="ARBA00023180"/>
    </source>
</evidence>
<dbReference type="PANTHER" id="PTHR24100:SF130">
    <property type="entry name" value="BUTYROPHILIN-LIKE PROTEIN 9"/>
    <property type="match status" value="1"/>
</dbReference>
<sequence length="267" mass="31170">MADSRVHNQIKLITTDEPVIGVVGDDVILPRHISPETSAVTMTIRWFKETECIYLYKNGQVTEKKSKEGRLSLITQELERGNVSLRMKNIKESDGGVYICQVINGEQEEEAAVWLQPREGPDYLQDETQEDKLQREKSADELDSKIENKALRALSHPAVNAKMEEKDREMENMKKTLRETEEKMKKKDSTLEEKNKELMEKDSTLEEMRKELMDTESKLEKTMKQLNENIKHLQEKETQVDDLTQQVREKERSLTTLSKRWEKVTDN</sequence>
<dbReference type="InterPro" id="IPR050504">
    <property type="entry name" value="IgSF_BTN/MOG"/>
</dbReference>
<dbReference type="FunFam" id="2.60.40.10:FF:000142">
    <property type="entry name" value="V-set domain-containing T-cell activation inhibitor 1"/>
    <property type="match status" value="1"/>
</dbReference>
<evidence type="ECO:0000256" key="1">
    <source>
        <dbReference type="ARBA" id="ARBA00004370"/>
    </source>
</evidence>
<dbReference type="PANTHER" id="PTHR24100">
    <property type="entry name" value="BUTYROPHILIN"/>
    <property type="match status" value="1"/>
</dbReference>
<dbReference type="SMART" id="SM00409">
    <property type="entry name" value="IG"/>
    <property type="match status" value="1"/>
</dbReference>
<evidence type="ECO:0000256" key="7">
    <source>
        <dbReference type="SAM" id="MobiDB-lite"/>
    </source>
</evidence>
<keyword evidence="2" id="KW-0732">Signal</keyword>
<protein>
    <recommendedName>
        <fullName evidence="8">Ig-like domain-containing protein</fullName>
    </recommendedName>
</protein>
<evidence type="ECO:0000256" key="4">
    <source>
        <dbReference type="ARBA" id="ARBA00023157"/>
    </source>
</evidence>
<gene>
    <name evidence="9" type="ORF">UPYG_G00301430</name>
</gene>
<dbReference type="InterPro" id="IPR003599">
    <property type="entry name" value="Ig_sub"/>
</dbReference>
<dbReference type="PROSITE" id="PS50835">
    <property type="entry name" value="IG_LIKE"/>
    <property type="match status" value="1"/>
</dbReference>
<feature type="domain" description="Ig-like" evidence="8">
    <location>
        <begin position="43"/>
        <end position="112"/>
    </location>
</feature>
<reference evidence="9 10" key="1">
    <citation type="submission" date="2024-06" db="EMBL/GenBank/DDBJ databases">
        <authorList>
            <person name="Pan Q."/>
            <person name="Wen M."/>
            <person name="Jouanno E."/>
            <person name="Zahm M."/>
            <person name="Klopp C."/>
            <person name="Cabau C."/>
            <person name="Louis A."/>
            <person name="Berthelot C."/>
            <person name="Parey E."/>
            <person name="Roest Crollius H."/>
            <person name="Montfort J."/>
            <person name="Robinson-Rechavi M."/>
            <person name="Bouchez O."/>
            <person name="Lampietro C."/>
            <person name="Lopez Roques C."/>
            <person name="Donnadieu C."/>
            <person name="Postlethwait J."/>
            <person name="Bobe J."/>
            <person name="Verreycken H."/>
            <person name="Guiguen Y."/>
        </authorList>
    </citation>
    <scope>NUCLEOTIDE SEQUENCE [LARGE SCALE GENOMIC DNA]</scope>
    <source>
        <strain evidence="9">Up_M1</strain>
        <tissue evidence="9">Testis</tissue>
    </source>
</reference>
<dbReference type="InterPro" id="IPR013106">
    <property type="entry name" value="Ig_V-set"/>
</dbReference>
<evidence type="ECO:0000256" key="2">
    <source>
        <dbReference type="ARBA" id="ARBA00022729"/>
    </source>
</evidence>
<dbReference type="GO" id="GO:1903037">
    <property type="term" value="P:regulation of leukocyte cell-cell adhesion"/>
    <property type="evidence" value="ECO:0007669"/>
    <property type="project" value="UniProtKB-ARBA"/>
</dbReference>
<dbReference type="SUPFAM" id="SSF48726">
    <property type="entry name" value="Immunoglobulin"/>
    <property type="match status" value="1"/>
</dbReference>
<dbReference type="InterPro" id="IPR013783">
    <property type="entry name" value="Ig-like_fold"/>
</dbReference>
<proteinExistence type="predicted"/>
<comment type="caution">
    <text evidence="9">The sequence shown here is derived from an EMBL/GenBank/DDBJ whole genome shotgun (WGS) entry which is preliminary data.</text>
</comment>
<dbReference type="GO" id="GO:0050863">
    <property type="term" value="P:regulation of T cell activation"/>
    <property type="evidence" value="ECO:0007669"/>
    <property type="project" value="UniProtKB-ARBA"/>
</dbReference>
<dbReference type="InterPro" id="IPR007110">
    <property type="entry name" value="Ig-like_dom"/>
</dbReference>
<dbReference type="InterPro" id="IPR036179">
    <property type="entry name" value="Ig-like_dom_sf"/>
</dbReference>
<dbReference type="AlphaFoldDB" id="A0ABD0WAV5"/>
<keyword evidence="6" id="KW-0393">Immunoglobulin domain</keyword>
<keyword evidence="10" id="KW-1185">Reference proteome</keyword>
<evidence type="ECO:0000256" key="6">
    <source>
        <dbReference type="ARBA" id="ARBA00023319"/>
    </source>
</evidence>
<name>A0ABD0WAV5_UMBPY</name>
<evidence type="ECO:0000313" key="9">
    <source>
        <dbReference type="EMBL" id="KAL0966888.1"/>
    </source>
</evidence>
<dbReference type="Gene3D" id="2.60.40.10">
    <property type="entry name" value="Immunoglobulins"/>
    <property type="match status" value="1"/>
</dbReference>
<organism evidence="9 10">
    <name type="scientific">Umbra pygmaea</name>
    <name type="common">Eastern mudminnow</name>
    <dbReference type="NCBI Taxonomy" id="75934"/>
    <lineage>
        <taxon>Eukaryota</taxon>
        <taxon>Metazoa</taxon>
        <taxon>Chordata</taxon>
        <taxon>Craniata</taxon>
        <taxon>Vertebrata</taxon>
        <taxon>Euteleostomi</taxon>
        <taxon>Actinopterygii</taxon>
        <taxon>Neopterygii</taxon>
        <taxon>Teleostei</taxon>
        <taxon>Protacanthopterygii</taxon>
        <taxon>Esociformes</taxon>
        <taxon>Umbridae</taxon>
        <taxon>Umbra</taxon>
    </lineage>
</organism>
<dbReference type="Proteomes" id="UP001557470">
    <property type="component" value="Unassembled WGS sequence"/>
</dbReference>
<accession>A0ABD0WAV5</accession>
<keyword evidence="3" id="KW-0472">Membrane</keyword>